<evidence type="ECO:0000256" key="6">
    <source>
        <dbReference type="ARBA" id="ARBA00022692"/>
    </source>
</evidence>
<name>A0ABT6JRI1_9GAMM</name>
<evidence type="ECO:0000256" key="9">
    <source>
        <dbReference type="ARBA" id="ARBA00023136"/>
    </source>
</evidence>
<dbReference type="InterPro" id="IPR051045">
    <property type="entry name" value="TonB-dependent_transducer"/>
</dbReference>
<dbReference type="EMBL" id="JARXRO010000011">
    <property type="protein sequence ID" value="MDH5833100.1"/>
    <property type="molecule type" value="Genomic_DNA"/>
</dbReference>
<dbReference type="InterPro" id="IPR006260">
    <property type="entry name" value="TonB/TolA_C"/>
</dbReference>
<keyword evidence="6" id="KW-0812">Transmembrane</keyword>
<dbReference type="Gene3D" id="3.30.1150.10">
    <property type="match status" value="1"/>
</dbReference>
<comment type="subcellular location">
    <subcellularLocation>
        <location evidence="1">Cell inner membrane</location>
        <topology evidence="1">Single-pass membrane protein</topology>
        <orientation evidence="1">Periplasmic side</orientation>
    </subcellularLocation>
</comment>
<feature type="domain" description="TonB C-terminal" evidence="11">
    <location>
        <begin position="195"/>
        <end position="293"/>
    </location>
</feature>
<feature type="compositionally biased region" description="Basic and acidic residues" evidence="10">
    <location>
        <begin position="79"/>
        <end position="92"/>
    </location>
</feature>
<evidence type="ECO:0000256" key="7">
    <source>
        <dbReference type="ARBA" id="ARBA00022927"/>
    </source>
</evidence>
<dbReference type="NCBIfam" id="TIGR01352">
    <property type="entry name" value="tonB_Cterm"/>
    <property type="match status" value="1"/>
</dbReference>
<evidence type="ECO:0000259" key="11">
    <source>
        <dbReference type="PROSITE" id="PS52015"/>
    </source>
</evidence>
<evidence type="ECO:0000313" key="13">
    <source>
        <dbReference type="Proteomes" id="UP001156873"/>
    </source>
</evidence>
<dbReference type="InterPro" id="IPR037682">
    <property type="entry name" value="TonB_C"/>
</dbReference>
<keyword evidence="9" id="KW-0472">Membrane</keyword>
<sequence length="293" mass="32117">MSTLALPPAPPRIGERERLSATMVLSLLLHGMLVLGVGFALDDAAPLAPTLDVILTETTSPLTRAQADFLAQASNQGGGEHERSTRPRDDQAGRAAQAESGVAPIELRAQSPTAQPPPQARVVASQRGEDVLPAADVRPQADDSALPRGEQKIERDLAMARLAAEIHLRSERYAKRPKRKFVSASTQEWAYAGYLRDWVDRVQRVGNLNYPDEARRRQLSGELVISVAIRRDGSVERADIIRSSGIRLLDDAALRIARLAEPYPPLPVTEEEIDILHVTRTWQFLPGGELVDD</sequence>
<comment type="caution">
    <text evidence="12">The sequence shown here is derived from an EMBL/GenBank/DDBJ whole genome shotgun (WGS) entry which is preliminary data.</text>
</comment>
<keyword evidence="7" id="KW-0653">Protein transport</keyword>
<reference evidence="12 13" key="1">
    <citation type="submission" date="2023-04" db="EMBL/GenBank/DDBJ databases">
        <title>Luteimonas sp. M1R5S59.</title>
        <authorList>
            <person name="Sun J.-Q."/>
        </authorList>
    </citation>
    <scope>NUCLEOTIDE SEQUENCE [LARGE SCALE GENOMIC DNA]</scope>
    <source>
        <strain evidence="12 13">M1R5S59</strain>
    </source>
</reference>
<dbReference type="PROSITE" id="PS52015">
    <property type="entry name" value="TONB_CTD"/>
    <property type="match status" value="1"/>
</dbReference>
<dbReference type="PANTHER" id="PTHR33446">
    <property type="entry name" value="PROTEIN TONB-RELATED"/>
    <property type="match status" value="1"/>
</dbReference>
<evidence type="ECO:0000313" key="12">
    <source>
        <dbReference type="EMBL" id="MDH5833100.1"/>
    </source>
</evidence>
<keyword evidence="5" id="KW-0997">Cell inner membrane</keyword>
<comment type="similarity">
    <text evidence="2">Belongs to the TonB family.</text>
</comment>
<dbReference type="SUPFAM" id="SSF74653">
    <property type="entry name" value="TolA/TonB C-terminal domain"/>
    <property type="match status" value="1"/>
</dbReference>
<gene>
    <name evidence="12" type="ORF">QFW81_04045</name>
</gene>
<dbReference type="PANTHER" id="PTHR33446:SF11">
    <property type="entry name" value="TONB3"/>
    <property type="match status" value="1"/>
</dbReference>
<evidence type="ECO:0000256" key="2">
    <source>
        <dbReference type="ARBA" id="ARBA00006555"/>
    </source>
</evidence>
<dbReference type="Pfam" id="PF03544">
    <property type="entry name" value="TonB_C"/>
    <property type="match status" value="1"/>
</dbReference>
<dbReference type="RefSeq" id="WP_280577285.1">
    <property type="nucleotide sequence ID" value="NZ_JARXRO010000011.1"/>
</dbReference>
<keyword evidence="13" id="KW-1185">Reference proteome</keyword>
<evidence type="ECO:0000256" key="8">
    <source>
        <dbReference type="ARBA" id="ARBA00022989"/>
    </source>
</evidence>
<evidence type="ECO:0000256" key="3">
    <source>
        <dbReference type="ARBA" id="ARBA00022448"/>
    </source>
</evidence>
<keyword evidence="3" id="KW-0813">Transport</keyword>
<protein>
    <submittedName>
        <fullName evidence="12">TonB family protein</fullName>
    </submittedName>
</protein>
<feature type="region of interest" description="Disordered" evidence="10">
    <location>
        <begin position="74"/>
        <end position="100"/>
    </location>
</feature>
<evidence type="ECO:0000256" key="4">
    <source>
        <dbReference type="ARBA" id="ARBA00022475"/>
    </source>
</evidence>
<evidence type="ECO:0000256" key="5">
    <source>
        <dbReference type="ARBA" id="ARBA00022519"/>
    </source>
</evidence>
<dbReference type="Proteomes" id="UP001156873">
    <property type="component" value="Unassembled WGS sequence"/>
</dbReference>
<evidence type="ECO:0000256" key="1">
    <source>
        <dbReference type="ARBA" id="ARBA00004383"/>
    </source>
</evidence>
<accession>A0ABT6JRI1</accession>
<keyword evidence="4" id="KW-1003">Cell membrane</keyword>
<organism evidence="12 13">
    <name type="scientific">Luteimonas kalidii</name>
    <dbReference type="NCBI Taxonomy" id="3042025"/>
    <lineage>
        <taxon>Bacteria</taxon>
        <taxon>Pseudomonadati</taxon>
        <taxon>Pseudomonadota</taxon>
        <taxon>Gammaproteobacteria</taxon>
        <taxon>Lysobacterales</taxon>
        <taxon>Lysobacteraceae</taxon>
        <taxon>Luteimonas</taxon>
    </lineage>
</organism>
<keyword evidence="8" id="KW-1133">Transmembrane helix</keyword>
<proteinExistence type="inferred from homology"/>
<evidence type="ECO:0000256" key="10">
    <source>
        <dbReference type="SAM" id="MobiDB-lite"/>
    </source>
</evidence>